<evidence type="ECO:0000313" key="2">
    <source>
        <dbReference type="Proteomes" id="UP001363151"/>
    </source>
</evidence>
<dbReference type="GO" id="GO:0016787">
    <property type="term" value="F:hydrolase activity"/>
    <property type="evidence" value="ECO:0007669"/>
    <property type="project" value="InterPro"/>
</dbReference>
<dbReference type="EMBL" id="JBBJCI010000229">
    <property type="protein sequence ID" value="KAK7238673.1"/>
    <property type="molecule type" value="Genomic_DNA"/>
</dbReference>
<gene>
    <name evidence="1" type="ORF">SO694_00020492</name>
</gene>
<dbReference type="PANTHER" id="PTHR21562">
    <property type="entry name" value="NOTUM-RELATED"/>
    <property type="match status" value="1"/>
</dbReference>
<sequence length="435" mass="46347">MDLRIGSLLLLQLAAAATATTTVTRTRTTTVTETTTVQAPRIFRFEPRPRMEEGGYKTCDLQRSECSIAKMPRDESTVVYPGGDTRCISEKTAYGFQVIPGDGDKLLVFFQGGGACWDAASTKRSMCVEDAYPSYMTGLLDRANAKNPYVNHTVVQLLYCSGDAFAADAADHGWTTADGDRAVQSGQQNADATFAWLRGQVGALSDLVIGGDSAGSLAAQAWGNAIFDMFPAARKTALLDSYLGVFPDGCQGNVLSEVWPMCTGPLATSLAALGLDRACAAGNLTIQKVLAATATRHADAPFAFIQSKADAVQKGFFESIALSFKSWPFLLSDSKFYERANEILLGLDALPNVVHYAVDGDMHTFTEDGLVYEADGTGPKGGGGGRTLIDWIARIAVDRVATTECAGALEDEPKWSGSTYCPRALANKTFSPTGV</sequence>
<comment type="caution">
    <text evidence="1">The sequence shown here is derived from an EMBL/GenBank/DDBJ whole genome shotgun (WGS) entry which is preliminary data.</text>
</comment>
<dbReference type="Proteomes" id="UP001363151">
    <property type="component" value="Unassembled WGS sequence"/>
</dbReference>
<proteinExistence type="predicted"/>
<dbReference type="KEGG" id="aaf:AURANDRAFT_60550"/>
<evidence type="ECO:0000313" key="1">
    <source>
        <dbReference type="EMBL" id="KAK7238673.1"/>
    </source>
</evidence>
<dbReference type="Pfam" id="PF03283">
    <property type="entry name" value="PAE"/>
    <property type="match status" value="1"/>
</dbReference>
<dbReference type="PANTHER" id="PTHR21562:SF83">
    <property type="entry name" value="PECTIN ACETYLESTERASE 4"/>
    <property type="match status" value="1"/>
</dbReference>
<dbReference type="InterPro" id="IPR004963">
    <property type="entry name" value="PAE/NOTUM"/>
</dbReference>
<name>A0ABR1FU76_AURAN</name>
<organism evidence="1 2">
    <name type="scientific">Aureococcus anophagefferens</name>
    <name type="common">Harmful bloom alga</name>
    <dbReference type="NCBI Taxonomy" id="44056"/>
    <lineage>
        <taxon>Eukaryota</taxon>
        <taxon>Sar</taxon>
        <taxon>Stramenopiles</taxon>
        <taxon>Ochrophyta</taxon>
        <taxon>Pelagophyceae</taxon>
        <taxon>Pelagomonadales</taxon>
        <taxon>Pelagomonadaceae</taxon>
        <taxon>Aureococcus</taxon>
    </lineage>
</organism>
<accession>A0ABR1FU76</accession>
<protein>
    <submittedName>
        <fullName evidence="1">Pectinacetylesterase</fullName>
    </submittedName>
</protein>
<keyword evidence="2" id="KW-1185">Reference proteome</keyword>
<reference evidence="1 2" key="1">
    <citation type="submission" date="2024-03" db="EMBL/GenBank/DDBJ databases">
        <title>Aureococcus anophagefferens CCMP1851 and Kratosvirus quantuckense: Draft genome of a second virus-susceptible host strain in the model system.</title>
        <authorList>
            <person name="Chase E."/>
            <person name="Truchon A.R."/>
            <person name="Schepens W."/>
            <person name="Wilhelm S.W."/>
        </authorList>
    </citation>
    <scope>NUCLEOTIDE SEQUENCE [LARGE SCALE GENOMIC DNA]</scope>
    <source>
        <strain evidence="1 2">CCMP1851</strain>
    </source>
</reference>